<protein>
    <recommendedName>
        <fullName evidence="3">Alpha/beta hydrolase</fullName>
    </recommendedName>
</protein>
<dbReference type="RefSeq" id="WP_191205752.1">
    <property type="nucleotide sequence ID" value="NZ_JACXZA010000006.1"/>
</dbReference>
<dbReference type="Proteomes" id="UP000609346">
    <property type="component" value="Unassembled WGS sequence"/>
</dbReference>
<dbReference type="SUPFAM" id="SSF53474">
    <property type="entry name" value="alpha/beta-Hydrolases"/>
    <property type="match status" value="1"/>
</dbReference>
<dbReference type="Gene3D" id="3.40.50.1820">
    <property type="entry name" value="alpha/beta hydrolase"/>
    <property type="match status" value="1"/>
</dbReference>
<evidence type="ECO:0008006" key="3">
    <source>
        <dbReference type="Google" id="ProtNLM"/>
    </source>
</evidence>
<keyword evidence="2" id="KW-1185">Reference proteome</keyword>
<dbReference type="InterPro" id="IPR029058">
    <property type="entry name" value="AB_hydrolase_fold"/>
</dbReference>
<organism evidence="1 2">
    <name type="scientific">Paenibacillus terricola</name>
    <dbReference type="NCBI Taxonomy" id="2763503"/>
    <lineage>
        <taxon>Bacteria</taxon>
        <taxon>Bacillati</taxon>
        <taxon>Bacillota</taxon>
        <taxon>Bacilli</taxon>
        <taxon>Bacillales</taxon>
        <taxon>Paenibacillaceae</taxon>
        <taxon>Paenibacillus</taxon>
    </lineage>
</organism>
<comment type="caution">
    <text evidence="1">The sequence shown here is derived from an EMBL/GenBank/DDBJ whole genome shotgun (WGS) entry which is preliminary data.</text>
</comment>
<dbReference type="InterPro" id="IPR050471">
    <property type="entry name" value="AB_hydrolase"/>
</dbReference>
<reference evidence="1 2" key="1">
    <citation type="submission" date="2020-09" db="EMBL/GenBank/DDBJ databases">
        <title>Paenibacillus sp. strain PR3 16S rRNA gene Genome sequencing and assembly.</title>
        <authorList>
            <person name="Kim J."/>
        </authorList>
    </citation>
    <scope>NUCLEOTIDE SEQUENCE [LARGE SCALE GENOMIC DNA]</scope>
    <source>
        <strain evidence="1 2">PR3</strain>
    </source>
</reference>
<dbReference type="PANTHER" id="PTHR43433">
    <property type="entry name" value="HYDROLASE, ALPHA/BETA FOLD FAMILY PROTEIN"/>
    <property type="match status" value="1"/>
</dbReference>
<gene>
    <name evidence="1" type="ORF">H8B09_21940</name>
</gene>
<accession>A0ABR8N0R1</accession>
<name>A0ABR8N0R1_9BACL</name>
<sequence length="128" mass="13953">MTENTITIPSGRTLGYAEYGRPEGAPVVMMNGTPGVRFGPMIAILDQMVKDGTAPAIRMFVLERSGYGLSDPHPGRTINDVVEDTIFFADAMELKRFAIFSGSGGAPFALACSHRYPNRVREQLFRPG</sequence>
<dbReference type="EMBL" id="JACXZA010000006">
    <property type="protein sequence ID" value="MBD3921445.1"/>
    <property type="molecule type" value="Genomic_DNA"/>
</dbReference>
<evidence type="ECO:0000313" key="1">
    <source>
        <dbReference type="EMBL" id="MBD3921445.1"/>
    </source>
</evidence>
<proteinExistence type="predicted"/>
<dbReference type="PANTHER" id="PTHR43433:SF10">
    <property type="entry name" value="AB HYDROLASE-1 DOMAIN-CONTAINING PROTEIN"/>
    <property type="match status" value="1"/>
</dbReference>
<evidence type="ECO:0000313" key="2">
    <source>
        <dbReference type="Proteomes" id="UP000609346"/>
    </source>
</evidence>